<evidence type="ECO:0000256" key="2">
    <source>
        <dbReference type="SAM" id="MobiDB-lite"/>
    </source>
</evidence>
<evidence type="ECO:0000259" key="3">
    <source>
        <dbReference type="Pfam" id="PF04762"/>
    </source>
</evidence>
<dbReference type="Pfam" id="PF04762">
    <property type="entry name" value="Beta-prop_ELP1_1st"/>
    <property type="match status" value="1"/>
</dbReference>
<dbReference type="SUPFAM" id="SSF82171">
    <property type="entry name" value="DPP6 N-terminal domain-like"/>
    <property type="match status" value="1"/>
</dbReference>
<feature type="domain" description="ELP1 first N-terminal beta-propeller" evidence="3">
    <location>
        <begin position="62"/>
        <end position="299"/>
    </location>
</feature>
<accession>A0A834CJR9</accession>
<dbReference type="InterPro" id="IPR006849">
    <property type="entry name" value="Elp1"/>
</dbReference>
<dbReference type="GO" id="GO:0005829">
    <property type="term" value="C:cytosol"/>
    <property type="evidence" value="ECO:0007669"/>
    <property type="project" value="TreeGrafter"/>
</dbReference>
<dbReference type="UniPathway" id="UPA00988"/>
<dbReference type="PANTHER" id="PTHR12747:SF0">
    <property type="entry name" value="ELONGATOR COMPLEX PROTEIN 1"/>
    <property type="match status" value="1"/>
</dbReference>
<protein>
    <recommendedName>
        <fullName evidence="1">IkappaB kinase complex-associated protein</fullName>
    </recommendedName>
</protein>
<organism evidence="4 5">
    <name type="scientific">Oryzias melastigma</name>
    <name type="common">Marine medaka</name>
    <dbReference type="NCBI Taxonomy" id="30732"/>
    <lineage>
        <taxon>Eukaryota</taxon>
        <taxon>Metazoa</taxon>
        <taxon>Chordata</taxon>
        <taxon>Craniata</taxon>
        <taxon>Vertebrata</taxon>
        <taxon>Euteleostomi</taxon>
        <taxon>Actinopterygii</taxon>
        <taxon>Neopterygii</taxon>
        <taxon>Teleostei</taxon>
        <taxon>Neoteleostei</taxon>
        <taxon>Acanthomorphata</taxon>
        <taxon>Ovalentaria</taxon>
        <taxon>Atherinomorphae</taxon>
        <taxon>Beloniformes</taxon>
        <taxon>Adrianichthyidae</taxon>
        <taxon>Oryziinae</taxon>
        <taxon>Oryzias</taxon>
    </lineage>
</organism>
<proteinExistence type="predicted"/>
<evidence type="ECO:0000313" key="4">
    <source>
        <dbReference type="EMBL" id="KAF6728160.1"/>
    </source>
</evidence>
<dbReference type="PANTHER" id="PTHR12747">
    <property type="entry name" value="ELONGATOR COMPLEX PROTEIN 1"/>
    <property type="match status" value="1"/>
</dbReference>
<evidence type="ECO:0000256" key="1">
    <source>
        <dbReference type="ARBA" id="ARBA00032958"/>
    </source>
</evidence>
<comment type="caution">
    <text evidence="4">The sequence shown here is derived from an EMBL/GenBank/DDBJ whole genome shotgun (WGS) entry which is preliminary data.</text>
</comment>
<evidence type="ECO:0000313" key="5">
    <source>
        <dbReference type="Proteomes" id="UP000646548"/>
    </source>
</evidence>
<name>A0A834CJR9_ORYME</name>
<dbReference type="GO" id="GO:0033588">
    <property type="term" value="C:elongator holoenzyme complex"/>
    <property type="evidence" value="ECO:0007669"/>
    <property type="project" value="InterPro"/>
</dbReference>
<feature type="region of interest" description="Disordered" evidence="2">
    <location>
        <begin position="343"/>
        <end position="365"/>
    </location>
</feature>
<dbReference type="Proteomes" id="UP000646548">
    <property type="component" value="Unassembled WGS sequence"/>
</dbReference>
<gene>
    <name evidence="4" type="ORF">FQA47_007875</name>
</gene>
<dbReference type="AlphaFoldDB" id="A0A834CJR9"/>
<feature type="compositionally biased region" description="Low complexity" evidence="2">
    <location>
        <begin position="343"/>
        <end position="358"/>
    </location>
</feature>
<sequence>MVSSLLLQFPSIPPEGAASIRNYVTGQRWVCVRADSGSLLVTSQFSILEFDPRSGQVLAEASLTADGFLPEDGGGTVVGLQDLADQESACLATATGDVLLFNLNTLPGLWRRTRRPGPLECVGSVDSGLTAMRWSPDEELVLLTTGQETIIMMTKDFEPITEVGIHQDDFGEGKFITVGWGKKETQFHGSEGKQAAQRKIQEVEPAVAWDDRRPRVTWRGDGQLFAVSAVCPRTGARKVRVWNREGVLQATSEPINGLEQALCWNSQRQPNKHSVVFLEKNGLLHGDFTLPFAKDQAKARQPLILRRDTALTAAAAAVLRVSGEGAAVERRFLCPRRLVGGRNPPRAPAAAATSSSGRWGITTGT</sequence>
<dbReference type="EMBL" id="WKFB01000291">
    <property type="protein sequence ID" value="KAF6728160.1"/>
    <property type="molecule type" value="Genomic_DNA"/>
</dbReference>
<dbReference type="GO" id="GO:0002926">
    <property type="term" value="P:tRNA wobble base 5-methoxycarbonylmethyl-2-thiouridinylation"/>
    <property type="evidence" value="ECO:0007669"/>
    <property type="project" value="TreeGrafter"/>
</dbReference>
<dbReference type="GO" id="GO:0000049">
    <property type="term" value="F:tRNA binding"/>
    <property type="evidence" value="ECO:0007669"/>
    <property type="project" value="TreeGrafter"/>
</dbReference>
<reference evidence="4" key="1">
    <citation type="journal article" name="BMC Genomics">
        <title>Long-read sequencing and de novo genome assembly of marine medaka (Oryzias melastigma).</title>
        <authorList>
            <person name="Liang P."/>
            <person name="Saqib H.S.A."/>
            <person name="Ni X."/>
            <person name="Shen Y."/>
        </authorList>
    </citation>
    <scope>NUCLEOTIDE SEQUENCE</scope>
    <source>
        <strain evidence="4">Bigg-433</strain>
    </source>
</reference>
<dbReference type="InterPro" id="IPR056164">
    <property type="entry name" value="Beta-prop_ELP1_1st"/>
</dbReference>